<dbReference type="Pfam" id="PF10390">
    <property type="entry name" value="ELL"/>
    <property type="match status" value="1"/>
</dbReference>
<dbReference type="SUPFAM" id="SSF144292">
    <property type="entry name" value="occludin/ELL-like"/>
    <property type="match status" value="1"/>
</dbReference>
<protein>
    <recommendedName>
        <fullName evidence="8">OCEL domain-containing protein</fullName>
    </recommendedName>
</protein>
<keyword evidence="10" id="KW-1185">Reference proteome</keyword>
<dbReference type="AlphaFoldDB" id="A0A813SJ83"/>
<dbReference type="EMBL" id="CAJNOC010000771">
    <property type="protein sequence ID" value="CAF0801379.1"/>
    <property type="molecule type" value="Genomic_DNA"/>
</dbReference>
<evidence type="ECO:0000259" key="8">
    <source>
        <dbReference type="PROSITE" id="PS51980"/>
    </source>
</evidence>
<evidence type="ECO:0000256" key="6">
    <source>
        <dbReference type="PROSITE-ProRule" id="PRU01324"/>
    </source>
</evidence>
<feature type="region of interest" description="Disordered" evidence="7">
    <location>
        <begin position="159"/>
        <end position="178"/>
    </location>
</feature>
<evidence type="ECO:0000313" key="9">
    <source>
        <dbReference type="EMBL" id="CAF0801379.1"/>
    </source>
</evidence>
<name>A0A813SJ83_9BILA</name>
<dbReference type="GO" id="GO:0006368">
    <property type="term" value="P:transcription elongation by RNA polymerase II"/>
    <property type="evidence" value="ECO:0007669"/>
    <property type="project" value="InterPro"/>
</dbReference>
<evidence type="ECO:0000256" key="3">
    <source>
        <dbReference type="ARBA" id="ARBA00023015"/>
    </source>
</evidence>
<feature type="region of interest" description="Disordered" evidence="7">
    <location>
        <begin position="284"/>
        <end position="304"/>
    </location>
</feature>
<evidence type="ECO:0000256" key="5">
    <source>
        <dbReference type="ARBA" id="ARBA00023242"/>
    </source>
</evidence>
<dbReference type="InterPro" id="IPR010844">
    <property type="entry name" value="Occludin_ELL"/>
</dbReference>
<dbReference type="GO" id="GO:0032968">
    <property type="term" value="P:positive regulation of transcription elongation by RNA polymerase II"/>
    <property type="evidence" value="ECO:0007669"/>
    <property type="project" value="TreeGrafter"/>
</dbReference>
<dbReference type="InterPro" id="IPR031176">
    <property type="entry name" value="ELL/occludin"/>
</dbReference>
<sequence length="536" mass="61463">MLSAGQHTLIKQPDGDDLYKNCILVKLTDSSAKAIEEFLRNKNNVNKKPSIVFHNDKAGEITFPIESSNANHKKFYFSLSGVKESNKDISAAFECIHYANNKLKTIGTVEQKLTVQANDEVFQATKEKATKEAEEEKKNSTIEIKPSGAIVNRNSLGSNAVNRNKIQPPKPPVTTNQEIVKPRNPMLDRPLKERLIHLLALKPFNKAELSLKLGKDLNDKDKEQFENLLQTVAVFNQKNNTFEIASDVLLNEVKEDWPFYSLNEKHFVKKNINKAKERLASQSLNQSLPASLPHKNTLTGSNKTSAFSIPASSNKSLNLSNQFETSFDELNSKHINKKVSPQKSEQFKPILSSSHNVKQSKPTSVLSKQASDLFSSSSASSDEASADDLSFNFNNKRVAKEDAFNGRKNKVDFEFKERAQEIENMELKECQKKYRKITSPQQKQQYIQDYDQLYKEYVELHHYIDGLKEKFDKLKSDLSSLNETSREFIEKRQKVVDDYILMKKDPEYKRKRDQYNRVYTKIKYLHELLSQSSDEY</sequence>
<dbReference type="Pfam" id="PF07303">
    <property type="entry name" value="Occludin_ELL"/>
    <property type="match status" value="1"/>
</dbReference>
<dbReference type="Gene3D" id="6.10.140.340">
    <property type="match status" value="1"/>
</dbReference>
<dbReference type="SUPFAM" id="SSF46785">
    <property type="entry name" value="Winged helix' DNA-binding domain"/>
    <property type="match status" value="1"/>
</dbReference>
<comment type="similarity">
    <text evidence="2 6">Belongs to the ELL/occludin family.</text>
</comment>
<proteinExistence type="inferred from homology"/>
<organism evidence="9 10">
    <name type="scientific">Brachionus calyciflorus</name>
    <dbReference type="NCBI Taxonomy" id="104777"/>
    <lineage>
        <taxon>Eukaryota</taxon>
        <taxon>Metazoa</taxon>
        <taxon>Spiralia</taxon>
        <taxon>Gnathifera</taxon>
        <taxon>Rotifera</taxon>
        <taxon>Eurotatoria</taxon>
        <taxon>Monogononta</taxon>
        <taxon>Pseudotrocha</taxon>
        <taxon>Ploima</taxon>
        <taxon>Brachionidae</taxon>
        <taxon>Brachionus</taxon>
    </lineage>
</organism>
<gene>
    <name evidence="9" type="ORF">OXX778_LOCUS6485</name>
</gene>
<keyword evidence="5" id="KW-0539">Nucleus</keyword>
<dbReference type="InterPro" id="IPR042065">
    <property type="entry name" value="E3_ELL-like"/>
</dbReference>
<dbReference type="GO" id="GO:0008023">
    <property type="term" value="C:transcription elongation factor complex"/>
    <property type="evidence" value="ECO:0007669"/>
    <property type="project" value="InterPro"/>
</dbReference>
<dbReference type="InterPro" id="IPR019464">
    <property type="entry name" value="ELL_N"/>
</dbReference>
<keyword evidence="3" id="KW-0805">Transcription regulation</keyword>
<dbReference type="GO" id="GO:0000987">
    <property type="term" value="F:cis-regulatory region sequence-specific DNA binding"/>
    <property type="evidence" value="ECO:0007669"/>
    <property type="project" value="TreeGrafter"/>
</dbReference>
<dbReference type="PANTHER" id="PTHR23288:SF17">
    <property type="entry name" value="RNA POLYMERASE II ELONGATION FACTOR ELL"/>
    <property type="match status" value="1"/>
</dbReference>
<evidence type="ECO:0000256" key="1">
    <source>
        <dbReference type="ARBA" id="ARBA00004123"/>
    </source>
</evidence>
<feature type="compositionally biased region" description="Polar residues" evidence="7">
    <location>
        <begin position="351"/>
        <end position="364"/>
    </location>
</feature>
<comment type="subcellular location">
    <subcellularLocation>
        <location evidence="1">Nucleus</location>
    </subcellularLocation>
</comment>
<dbReference type="PROSITE" id="PS51980">
    <property type="entry name" value="OCEL"/>
    <property type="match status" value="1"/>
</dbReference>
<feature type="region of interest" description="Disordered" evidence="7">
    <location>
        <begin position="338"/>
        <end position="364"/>
    </location>
</feature>
<comment type="caution">
    <text evidence="9">The sequence shown here is derived from an EMBL/GenBank/DDBJ whole genome shotgun (WGS) entry which is preliminary data.</text>
</comment>
<accession>A0A813SJ83</accession>
<dbReference type="PANTHER" id="PTHR23288">
    <property type="entry name" value="OCCLUDIN AND RNA POLYMERASE II ELONGATION FACTOR ELL"/>
    <property type="match status" value="1"/>
</dbReference>
<dbReference type="OrthoDB" id="6284217at2759"/>
<evidence type="ECO:0000313" key="10">
    <source>
        <dbReference type="Proteomes" id="UP000663879"/>
    </source>
</evidence>
<dbReference type="Proteomes" id="UP000663879">
    <property type="component" value="Unassembled WGS sequence"/>
</dbReference>
<evidence type="ECO:0000256" key="4">
    <source>
        <dbReference type="ARBA" id="ARBA00023163"/>
    </source>
</evidence>
<reference evidence="9" key="1">
    <citation type="submission" date="2021-02" db="EMBL/GenBank/DDBJ databases">
        <authorList>
            <person name="Nowell W R."/>
        </authorList>
    </citation>
    <scope>NUCLEOTIDE SEQUENCE</scope>
    <source>
        <strain evidence="9">Ploen Becks lab</strain>
    </source>
</reference>
<keyword evidence="4" id="KW-0804">Transcription</keyword>
<evidence type="ECO:0000256" key="7">
    <source>
        <dbReference type="SAM" id="MobiDB-lite"/>
    </source>
</evidence>
<feature type="domain" description="OCEL" evidence="8">
    <location>
        <begin position="428"/>
        <end position="536"/>
    </location>
</feature>
<evidence type="ECO:0000256" key="2">
    <source>
        <dbReference type="ARBA" id="ARBA00009171"/>
    </source>
</evidence>
<dbReference type="InterPro" id="IPR036390">
    <property type="entry name" value="WH_DNA-bd_sf"/>
</dbReference>
<dbReference type="Gene3D" id="1.10.10.2670">
    <property type="entry name" value="E3 ubiquitin-protein ligase"/>
    <property type="match status" value="1"/>
</dbReference>
<dbReference type="GO" id="GO:0042795">
    <property type="term" value="P:snRNA transcription by RNA polymerase II"/>
    <property type="evidence" value="ECO:0007669"/>
    <property type="project" value="TreeGrafter"/>
</dbReference>